<organism evidence="2 3">
    <name type="scientific">Sedimenticola selenatireducens</name>
    <dbReference type="NCBI Taxonomy" id="191960"/>
    <lineage>
        <taxon>Bacteria</taxon>
        <taxon>Pseudomonadati</taxon>
        <taxon>Pseudomonadota</taxon>
        <taxon>Gammaproteobacteria</taxon>
        <taxon>Chromatiales</taxon>
        <taxon>Sedimenticolaceae</taxon>
        <taxon>Sedimenticola</taxon>
    </lineage>
</organism>
<protein>
    <submittedName>
        <fullName evidence="2">Uncharacterized protein</fullName>
    </submittedName>
</protein>
<accession>A0A558DVP7</accession>
<keyword evidence="3" id="KW-1185">Reference proteome</keyword>
<feature type="transmembrane region" description="Helical" evidence="1">
    <location>
        <begin position="51"/>
        <end position="71"/>
    </location>
</feature>
<name>A0A558DVP7_9GAMM</name>
<feature type="transmembrane region" description="Helical" evidence="1">
    <location>
        <begin position="7"/>
        <end position="31"/>
    </location>
</feature>
<evidence type="ECO:0000256" key="1">
    <source>
        <dbReference type="SAM" id="Phobius"/>
    </source>
</evidence>
<feature type="transmembrane region" description="Helical" evidence="1">
    <location>
        <begin position="91"/>
        <end position="112"/>
    </location>
</feature>
<proteinExistence type="predicted"/>
<comment type="caution">
    <text evidence="2">The sequence shown here is derived from an EMBL/GenBank/DDBJ whole genome shotgun (WGS) entry which is preliminary data.</text>
</comment>
<dbReference type="AlphaFoldDB" id="A0A558DVP7"/>
<gene>
    <name evidence="2" type="ORF">FHP88_02785</name>
</gene>
<evidence type="ECO:0000313" key="3">
    <source>
        <dbReference type="Proteomes" id="UP000316649"/>
    </source>
</evidence>
<dbReference type="RefSeq" id="WP_144357469.1">
    <property type="nucleotide sequence ID" value="NZ_VMNH01000004.1"/>
</dbReference>
<dbReference type="Proteomes" id="UP000316649">
    <property type="component" value="Unassembled WGS sequence"/>
</dbReference>
<sequence length="119" mass="13729">MWKITLGFNVCMMFVFWLLSYVVITPAYNYLVQYNDVKLDIPIFTQWGMDFLPYLIVLPLLWLIATLVFGFRLMRKTDSAINQLVSLHTSATLLIGLLFTTLYVLATILPILKFSAVID</sequence>
<evidence type="ECO:0000313" key="2">
    <source>
        <dbReference type="EMBL" id="TVO77744.1"/>
    </source>
</evidence>
<dbReference type="EMBL" id="VMNH01000004">
    <property type="protein sequence ID" value="TVO77744.1"/>
    <property type="molecule type" value="Genomic_DNA"/>
</dbReference>
<reference evidence="2 3" key="1">
    <citation type="submission" date="2019-07" db="EMBL/GenBank/DDBJ databases">
        <title>The pathways for chlorine oxyanion respiration interact through the shared metabolite chlorate.</title>
        <authorList>
            <person name="Barnum T.P."/>
            <person name="Cheng Y."/>
            <person name="Hill K.A."/>
            <person name="Lucas L.N."/>
            <person name="Carlson H.K."/>
            <person name="Coates J.D."/>
        </authorList>
    </citation>
    <scope>NUCLEOTIDE SEQUENCE [LARGE SCALE GENOMIC DNA]</scope>
    <source>
        <strain evidence="2 3">BK-1</strain>
    </source>
</reference>
<keyword evidence="1" id="KW-1133">Transmembrane helix</keyword>
<keyword evidence="1" id="KW-0472">Membrane</keyword>
<keyword evidence="1" id="KW-0812">Transmembrane</keyword>